<accession>X0WQC9</accession>
<dbReference type="SUPFAM" id="SSF51338">
    <property type="entry name" value="Composite domain of metallo-dependent hydrolases"/>
    <property type="match status" value="1"/>
</dbReference>
<evidence type="ECO:0000313" key="5">
    <source>
        <dbReference type="EMBL" id="GAG33184.1"/>
    </source>
</evidence>
<evidence type="ECO:0000256" key="1">
    <source>
        <dbReference type="ARBA" id="ARBA00001947"/>
    </source>
</evidence>
<dbReference type="PROSITE" id="PS00483">
    <property type="entry name" value="DIHYDROOROTASE_2"/>
    <property type="match status" value="1"/>
</dbReference>
<name>X0WQC9_9ZZZZ</name>
<comment type="caution">
    <text evidence="5">The sequence shown here is derived from an EMBL/GenBank/DDBJ whole genome shotgun (WGS) entry which is preliminary data.</text>
</comment>
<dbReference type="InterPro" id="IPR011059">
    <property type="entry name" value="Metal-dep_hydrolase_composite"/>
</dbReference>
<dbReference type="Pfam" id="PF01979">
    <property type="entry name" value="Amidohydro_1"/>
    <property type="match status" value="1"/>
</dbReference>
<dbReference type="GO" id="GO:0005737">
    <property type="term" value="C:cytoplasm"/>
    <property type="evidence" value="ECO:0007669"/>
    <property type="project" value="TreeGrafter"/>
</dbReference>
<evidence type="ECO:0000259" key="4">
    <source>
        <dbReference type="Pfam" id="PF01979"/>
    </source>
</evidence>
<feature type="non-terminal residue" evidence="5">
    <location>
        <position position="1"/>
    </location>
</feature>
<evidence type="ECO:0000256" key="3">
    <source>
        <dbReference type="ARBA" id="ARBA00022801"/>
    </source>
</evidence>
<dbReference type="InterPro" id="IPR050138">
    <property type="entry name" value="DHOase/Allantoinase_Hydrolase"/>
</dbReference>
<dbReference type="PANTHER" id="PTHR43668:SF2">
    <property type="entry name" value="ALLANTOINASE"/>
    <property type="match status" value="1"/>
</dbReference>
<dbReference type="GO" id="GO:0046872">
    <property type="term" value="F:metal ion binding"/>
    <property type="evidence" value="ECO:0007669"/>
    <property type="project" value="UniProtKB-KW"/>
</dbReference>
<dbReference type="Gene3D" id="3.20.20.140">
    <property type="entry name" value="Metal-dependent hydrolases"/>
    <property type="match status" value="1"/>
</dbReference>
<dbReference type="GO" id="GO:0004038">
    <property type="term" value="F:allantoinase activity"/>
    <property type="evidence" value="ECO:0007669"/>
    <property type="project" value="TreeGrafter"/>
</dbReference>
<proteinExistence type="predicted"/>
<dbReference type="SUPFAM" id="SSF51556">
    <property type="entry name" value="Metallo-dependent hydrolases"/>
    <property type="match status" value="1"/>
</dbReference>
<reference evidence="5" key="1">
    <citation type="journal article" date="2014" name="Front. Microbiol.">
        <title>High frequency of phylogenetically diverse reductive dehalogenase-homologous genes in deep subseafloor sedimentary metagenomes.</title>
        <authorList>
            <person name="Kawai M."/>
            <person name="Futagami T."/>
            <person name="Toyoda A."/>
            <person name="Takaki Y."/>
            <person name="Nishi S."/>
            <person name="Hori S."/>
            <person name="Arai W."/>
            <person name="Tsubouchi T."/>
            <person name="Morono Y."/>
            <person name="Uchiyama I."/>
            <person name="Ito T."/>
            <person name="Fujiyama A."/>
            <person name="Inagaki F."/>
            <person name="Takami H."/>
        </authorList>
    </citation>
    <scope>NUCLEOTIDE SEQUENCE</scope>
    <source>
        <strain evidence="5">Expedition CK06-06</strain>
    </source>
</reference>
<dbReference type="InterPro" id="IPR002195">
    <property type="entry name" value="Dihydroorotase_CS"/>
</dbReference>
<dbReference type="EMBL" id="BARS01049457">
    <property type="protein sequence ID" value="GAG33184.1"/>
    <property type="molecule type" value="Genomic_DNA"/>
</dbReference>
<sequence length="208" mass="22280">DIGLSELTGAPVHIAHVSTAESVRALREAKSRGLRVTAETAPHYFMLTDEAVRQCGTHAKMNPPLRTAEDREAVRKGLADGTIDVIATDHAPHSSREKAVEFNTAANGIIGLESAVSLGLKLVQEGVISLTQLIEKMSIGPARILGLKSGLQPGRPADITIIDPDVDYVIDVKQFQSLSRNSPFDGWQLQGKAVLTIVDGRIVFAEGI</sequence>
<keyword evidence="3" id="KW-0378">Hydrolase</keyword>
<gene>
    <name evidence="5" type="ORF">S01H1_73978</name>
</gene>
<protein>
    <recommendedName>
        <fullName evidence="4">Amidohydrolase-related domain-containing protein</fullName>
    </recommendedName>
</protein>
<dbReference type="InterPro" id="IPR006680">
    <property type="entry name" value="Amidohydro-rel"/>
</dbReference>
<feature type="domain" description="Amidohydrolase-related" evidence="4">
    <location>
        <begin position="17"/>
        <end position="203"/>
    </location>
</feature>
<dbReference type="GO" id="GO:0006145">
    <property type="term" value="P:purine nucleobase catabolic process"/>
    <property type="evidence" value="ECO:0007669"/>
    <property type="project" value="TreeGrafter"/>
</dbReference>
<dbReference type="AlphaFoldDB" id="X0WQC9"/>
<dbReference type="PANTHER" id="PTHR43668">
    <property type="entry name" value="ALLANTOINASE"/>
    <property type="match status" value="1"/>
</dbReference>
<keyword evidence="2" id="KW-0479">Metal-binding</keyword>
<dbReference type="InterPro" id="IPR032466">
    <property type="entry name" value="Metal_Hydrolase"/>
</dbReference>
<organism evidence="5">
    <name type="scientific">marine sediment metagenome</name>
    <dbReference type="NCBI Taxonomy" id="412755"/>
    <lineage>
        <taxon>unclassified sequences</taxon>
        <taxon>metagenomes</taxon>
        <taxon>ecological metagenomes</taxon>
    </lineage>
</organism>
<evidence type="ECO:0000256" key="2">
    <source>
        <dbReference type="ARBA" id="ARBA00022723"/>
    </source>
</evidence>
<comment type="cofactor">
    <cofactor evidence="1">
        <name>Zn(2+)</name>
        <dbReference type="ChEBI" id="CHEBI:29105"/>
    </cofactor>
</comment>